<dbReference type="EMBL" id="CM047738">
    <property type="protein sequence ID" value="KAJ0047200.1"/>
    <property type="molecule type" value="Genomic_DNA"/>
</dbReference>
<proteinExistence type="predicted"/>
<dbReference type="Proteomes" id="UP001163603">
    <property type="component" value="Chromosome 3"/>
</dbReference>
<name>A0ACC0ZB07_9ROSI</name>
<evidence type="ECO:0000313" key="1">
    <source>
        <dbReference type="EMBL" id="KAJ0047200.1"/>
    </source>
</evidence>
<accession>A0ACC0ZB07</accession>
<comment type="caution">
    <text evidence="1">The sequence shown here is derived from an EMBL/GenBank/DDBJ whole genome shotgun (WGS) entry which is preliminary data.</text>
</comment>
<keyword evidence="2" id="KW-1185">Reference proteome</keyword>
<protein>
    <submittedName>
        <fullName evidence="1">Uncharacterized protein</fullName>
    </submittedName>
</protein>
<evidence type="ECO:0000313" key="2">
    <source>
        <dbReference type="Proteomes" id="UP001163603"/>
    </source>
</evidence>
<reference evidence="2" key="1">
    <citation type="journal article" date="2023" name="G3 (Bethesda)">
        <title>Genome assembly and association tests identify interacting loci associated with vigor, precocity, and sex in interspecific pistachio rootstocks.</title>
        <authorList>
            <person name="Palmer W."/>
            <person name="Jacygrad E."/>
            <person name="Sagayaradj S."/>
            <person name="Cavanaugh K."/>
            <person name="Han R."/>
            <person name="Bertier L."/>
            <person name="Beede B."/>
            <person name="Kafkas S."/>
            <person name="Golino D."/>
            <person name="Preece J."/>
            <person name="Michelmore R."/>
        </authorList>
    </citation>
    <scope>NUCLEOTIDE SEQUENCE [LARGE SCALE GENOMIC DNA]</scope>
</reference>
<sequence>MGNICTSERQDRIGELPDDILLHILSFLSIGEVFRTSALSTRWKHLCTLKYAWITTSQLQPWISAAIRCNLQELQHSLGYVPLPDNDFTLKSLIVMSDSFTQQTAQNALKLMSGICNVKSLTLSGDILKHLSLEENLQDDLPLFHRLTHLKFKFLNGIVKMGNICKIKRKDRISELPDHILLHILSFLPIRGVLRTSALSTRWKHLRTLITDIDYDDSTYGLKVHLDTNFYIARERSLIFHAHLSKFYNAIETTLISYAHIRKFVLVLMYTLVTTSPVKSWISAATKCNLQELELSLDGVLLLDNTFLA</sequence>
<gene>
    <name evidence="1" type="ORF">Pint_03653</name>
</gene>
<organism evidence="1 2">
    <name type="scientific">Pistacia integerrima</name>
    <dbReference type="NCBI Taxonomy" id="434235"/>
    <lineage>
        <taxon>Eukaryota</taxon>
        <taxon>Viridiplantae</taxon>
        <taxon>Streptophyta</taxon>
        <taxon>Embryophyta</taxon>
        <taxon>Tracheophyta</taxon>
        <taxon>Spermatophyta</taxon>
        <taxon>Magnoliopsida</taxon>
        <taxon>eudicotyledons</taxon>
        <taxon>Gunneridae</taxon>
        <taxon>Pentapetalae</taxon>
        <taxon>rosids</taxon>
        <taxon>malvids</taxon>
        <taxon>Sapindales</taxon>
        <taxon>Anacardiaceae</taxon>
        <taxon>Pistacia</taxon>
    </lineage>
</organism>